<dbReference type="Proteomes" id="UP000306954">
    <property type="component" value="Unassembled WGS sequence"/>
</dbReference>
<dbReference type="OrthoDB" id="167718at2759"/>
<sequence length="309" mass="34392">MDGKLSKKQRKAQEARQKLKSKKSSKEDEQVDLPEEDIPVDEVQSTKANARAEEEAYAPIDDDKQAKKAAKEQKKIEKADSDKKHKKRKRDEDEEEHKEQQASEEIPGFVKKDALSEAAKNAKKKRKGGEARFITFVGNLPFDITVEGIIKHFNKCGQVPEVRLLTNRTREDGKWQAKSKGAAFLEWDTVDALQKALKYHHTHLGKRSINVELSAGGGGKSKNRLQKINARNADLDTQRAKTYNKKIGPAKEAHKTEMAEQGGKQRDSTTSGVAPKAKPAPSQKTQNDSNNTSKKSTYKPSGANVIPLG</sequence>
<feature type="compositionally biased region" description="Basic and acidic residues" evidence="3">
    <location>
        <begin position="249"/>
        <end position="267"/>
    </location>
</feature>
<dbReference type="SMART" id="SM00360">
    <property type="entry name" value="RRM"/>
    <property type="match status" value="1"/>
</dbReference>
<accession>A0A4T0EAU9</accession>
<organism evidence="5 6">
    <name type="scientific">Wallemia ichthyophaga</name>
    <dbReference type="NCBI Taxonomy" id="245174"/>
    <lineage>
        <taxon>Eukaryota</taxon>
        <taxon>Fungi</taxon>
        <taxon>Dikarya</taxon>
        <taxon>Basidiomycota</taxon>
        <taxon>Wallemiomycotina</taxon>
        <taxon>Wallemiomycetes</taxon>
        <taxon>Wallemiales</taxon>
        <taxon>Wallemiaceae</taxon>
        <taxon>Wallemia</taxon>
    </lineage>
</organism>
<dbReference type="SUPFAM" id="SSF54928">
    <property type="entry name" value="RNA-binding domain, RBD"/>
    <property type="match status" value="1"/>
</dbReference>
<feature type="compositionally biased region" description="Polar residues" evidence="3">
    <location>
        <begin position="282"/>
        <end position="299"/>
    </location>
</feature>
<dbReference type="OMA" id="IKAHFAS"/>
<feature type="domain" description="RRM" evidence="4">
    <location>
        <begin position="133"/>
        <end position="216"/>
    </location>
</feature>
<proteinExistence type="predicted"/>
<dbReference type="CDD" id="cd12400">
    <property type="entry name" value="RRM_Nop6"/>
    <property type="match status" value="1"/>
</dbReference>
<reference evidence="5 6" key="1">
    <citation type="submission" date="2019-03" db="EMBL/GenBank/DDBJ databases">
        <title>Sequencing 23 genomes of Wallemia ichthyophaga.</title>
        <authorList>
            <person name="Gostincar C."/>
        </authorList>
    </citation>
    <scope>NUCLEOTIDE SEQUENCE [LARGE SCALE GENOMIC DNA]</scope>
    <source>
        <strain evidence="5 6">EXF-8621</strain>
    </source>
</reference>
<dbReference type="InterPro" id="IPR012677">
    <property type="entry name" value="Nucleotide-bd_a/b_plait_sf"/>
</dbReference>
<gene>
    <name evidence="5" type="ORF">E3P90_02605</name>
</gene>
<dbReference type="Gene3D" id="3.30.70.330">
    <property type="match status" value="1"/>
</dbReference>
<comment type="caution">
    <text evidence="5">The sequence shown here is derived from an EMBL/GenBank/DDBJ whole genome shotgun (WGS) entry which is preliminary data.</text>
</comment>
<feature type="compositionally biased region" description="Acidic residues" evidence="3">
    <location>
        <begin position="29"/>
        <end position="40"/>
    </location>
</feature>
<evidence type="ECO:0000259" key="4">
    <source>
        <dbReference type="PROSITE" id="PS50102"/>
    </source>
</evidence>
<name>A0A4T0EAU9_WALIC</name>
<dbReference type="Pfam" id="PF00076">
    <property type="entry name" value="RRM_1"/>
    <property type="match status" value="1"/>
</dbReference>
<protein>
    <recommendedName>
        <fullName evidence="4">RRM domain-containing protein</fullName>
    </recommendedName>
</protein>
<dbReference type="PANTHER" id="PTHR23236">
    <property type="entry name" value="EUKARYOTIC TRANSLATION INITIATION FACTOR 4B/4H"/>
    <property type="match status" value="1"/>
</dbReference>
<evidence type="ECO:0000313" key="6">
    <source>
        <dbReference type="Proteomes" id="UP000306954"/>
    </source>
</evidence>
<evidence type="ECO:0000256" key="2">
    <source>
        <dbReference type="PROSITE-ProRule" id="PRU00176"/>
    </source>
</evidence>
<feature type="compositionally biased region" description="Basic and acidic residues" evidence="3">
    <location>
        <begin position="61"/>
        <end position="83"/>
    </location>
</feature>
<keyword evidence="1 2" id="KW-0694">RNA-binding</keyword>
<evidence type="ECO:0000313" key="5">
    <source>
        <dbReference type="EMBL" id="TIB11103.1"/>
    </source>
</evidence>
<dbReference type="InterPro" id="IPR034228">
    <property type="entry name" value="Nop6_RRM"/>
</dbReference>
<dbReference type="PANTHER" id="PTHR23236:SF51">
    <property type="entry name" value="NUCLEOLAR PROTEIN 6"/>
    <property type="match status" value="1"/>
</dbReference>
<dbReference type="PROSITE" id="PS50102">
    <property type="entry name" value="RRM"/>
    <property type="match status" value="1"/>
</dbReference>
<dbReference type="InterPro" id="IPR035979">
    <property type="entry name" value="RBD_domain_sf"/>
</dbReference>
<dbReference type="InterPro" id="IPR000504">
    <property type="entry name" value="RRM_dom"/>
</dbReference>
<feature type="compositionally biased region" description="Basic and acidic residues" evidence="3">
    <location>
        <begin position="1"/>
        <end position="17"/>
    </location>
</feature>
<dbReference type="AlphaFoldDB" id="A0A4T0EAU9"/>
<dbReference type="EMBL" id="SPOF01000026">
    <property type="protein sequence ID" value="TIB11103.1"/>
    <property type="molecule type" value="Genomic_DNA"/>
</dbReference>
<dbReference type="GO" id="GO:0005730">
    <property type="term" value="C:nucleolus"/>
    <property type="evidence" value="ECO:0007669"/>
    <property type="project" value="TreeGrafter"/>
</dbReference>
<evidence type="ECO:0000256" key="3">
    <source>
        <dbReference type="SAM" id="MobiDB-lite"/>
    </source>
</evidence>
<dbReference type="GO" id="GO:0019843">
    <property type="term" value="F:rRNA binding"/>
    <property type="evidence" value="ECO:0007669"/>
    <property type="project" value="TreeGrafter"/>
</dbReference>
<dbReference type="GO" id="GO:0042274">
    <property type="term" value="P:ribosomal small subunit biogenesis"/>
    <property type="evidence" value="ECO:0007669"/>
    <property type="project" value="TreeGrafter"/>
</dbReference>
<feature type="region of interest" description="Disordered" evidence="3">
    <location>
        <begin position="231"/>
        <end position="309"/>
    </location>
</feature>
<evidence type="ECO:0000256" key="1">
    <source>
        <dbReference type="ARBA" id="ARBA00022884"/>
    </source>
</evidence>
<feature type="region of interest" description="Disordered" evidence="3">
    <location>
        <begin position="1"/>
        <end position="112"/>
    </location>
</feature>